<keyword evidence="2" id="KW-1133">Transmembrane helix</keyword>
<keyword evidence="2" id="KW-0472">Membrane</keyword>
<feature type="domain" description="DUF4159" evidence="3">
    <location>
        <begin position="249"/>
        <end position="438"/>
    </location>
</feature>
<proteinExistence type="predicted"/>
<keyword evidence="2" id="KW-0812">Transmembrane</keyword>
<dbReference type="RefSeq" id="WP_054464616.1">
    <property type="nucleotide sequence ID" value="NZ_JACJSK010000002.1"/>
</dbReference>
<accession>A0ABR8E784</accession>
<sequence>MSKDWPPPNIKPLTRIQVSDGMLINSARWQMAHEYHRIRQNIHYQSLNQPGIVSDLGVYAIEPPPEVTQQYRDRRWVKIQPGIAIDLFGNVIVVNEPVSFRITSEAKQQPTTIYLVVSYVDPNQLQGTETNNDFVTETFRIDERNSPPTDLDVEICRIQLQPGEVQISNPTDVFYPQLNELDLRYRQKARSRSQGIVRVGVVTDNNPNLEKQLRDFSYLLQSLDALYPALQGAEEIGQVSLQLNPEEEEQKQFNYDLIYFKYKESRPLKAEQLASLKNYLNSGSVLFIEAAIKDTKIEDLIAVKKQLQEALGNLGSLDAADLQKFKQDINKELQAVDKELEKEVKQLSIAFEDFAKQLGTPLTAIDQFPQPHPLRTQPFLFSQLPEIDHNPISIMVGGGIVIVIGNLLAACGLDDRYSVSRETLRTAQEMGINILHYAWRRRQITYLE</sequence>
<organism evidence="4 5">
    <name type="scientific">Planktothricoides raciborskii FACHB-1370</name>
    <dbReference type="NCBI Taxonomy" id="2949576"/>
    <lineage>
        <taxon>Bacteria</taxon>
        <taxon>Bacillati</taxon>
        <taxon>Cyanobacteriota</taxon>
        <taxon>Cyanophyceae</taxon>
        <taxon>Oscillatoriophycideae</taxon>
        <taxon>Oscillatoriales</taxon>
        <taxon>Oscillatoriaceae</taxon>
        <taxon>Planktothricoides</taxon>
    </lineage>
</organism>
<gene>
    <name evidence="4" type="ORF">H6G72_01720</name>
</gene>
<protein>
    <submittedName>
        <fullName evidence="4">DUF4159 domain-containing protein</fullName>
    </submittedName>
</protein>
<evidence type="ECO:0000256" key="2">
    <source>
        <dbReference type="SAM" id="Phobius"/>
    </source>
</evidence>
<dbReference type="Pfam" id="PF13709">
    <property type="entry name" value="DUF4159"/>
    <property type="match status" value="1"/>
</dbReference>
<evidence type="ECO:0000313" key="4">
    <source>
        <dbReference type="EMBL" id="MBD2542606.1"/>
    </source>
</evidence>
<keyword evidence="5" id="KW-1185">Reference proteome</keyword>
<dbReference type="Proteomes" id="UP000641954">
    <property type="component" value="Unassembled WGS sequence"/>
</dbReference>
<evidence type="ECO:0000256" key="1">
    <source>
        <dbReference type="SAM" id="Coils"/>
    </source>
</evidence>
<dbReference type="Gene3D" id="3.40.50.12140">
    <property type="entry name" value="Domain of unknown function DUF4159"/>
    <property type="match status" value="1"/>
</dbReference>
<keyword evidence="1" id="KW-0175">Coiled coil</keyword>
<dbReference type="EMBL" id="JACJSK010000002">
    <property type="protein sequence ID" value="MBD2542606.1"/>
    <property type="molecule type" value="Genomic_DNA"/>
</dbReference>
<evidence type="ECO:0000313" key="5">
    <source>
        <dbReference type="Proteomes" id="UP000641954"/>
    </source>
</evidence>
<evidence type="ECO:0000259" key="3">
    <source>
        <dbReference type="Pfam" id="PF13709"/>
    </source>
</evidence>
<comment type="caution">
    <text evidence="4">The sequence shown here is derived from an EMBL/GenBank/DDBJ whole genome shotgun (WGS) entry which is preliminary data.</text>
</comment>
<dbReference type="InterPro" id="IPR025297">
    <property type="entry name" value="DUF4159"/>
</dbReference>
<feature type="transmembrane region" description="Helical" evidence="2">
    <location>
        <begin position="392"/>
        <end position="413"/>
    </location>
</feature>
<name>A0ABR8E784_9CYAN</name>
<reference evidence="4 5" key="1">
    <citation type="journal article" date="2020" name="ISME J.">
        <title>Comparative genomics reveals insights into cyanobacterial evolution and habitat adaptation.</title>
        <authorList>
            <person name="Chen M.Y."/>
            <person name="Teng W.K."/>
            <person name="Zhao L."/>
            <person name="Hu C.X."/>
            <person name="Zhou Y.K."/>
            <person name="Han B.P."/>
            <person name="Song L.R."/>
            <person name="Shu W.S."/>
        </authorList>
    </citation>
    <scope>NUCLEOTIDE SEQUENCE [LARGE SCALE GENOMIC DNA]</scope>
    <source>
        <strain evidence="4 5">FACHB-1370</strain>
    </source>
</reference>
<feature type="coiled-coil region" evidence="1">
    <location>
        <begin position="322"/>
        <end position="350"/>
    </location>
</feature>